<evidence type="ECO:0000256" key="4">
    <source>
        <dbReference type="ARBA" id="ARBA00022989"/>
    </source>
</evidence>
<organism evidence="7 8">
    <name type="scientific">Alkalibaculum sporogenes</name>
    <dbReference type="NCBI Taxonomy" id="2655001"/>
    <lineage>
        <taxon>Bacteria</taxon>
        <taxon>Bacillati</taxon>
        <taxon>Bacillota</taxon>
        <taxon>Clostridia</taxon>
        <taxon>Eubacteriales</taxon>
        <taxon>Eubacteriaceae</taxon>
        <taxon>Alkalibaculum</taxon>
    </lineage>
</organism>
<dbReference type="Proteomes" id="UP000440004">
    <property type="component" value="Unassembled WGS sequence"/>
</dbReference>
<dbReference type="InterPro" id="IPR003339">
    <property type="entry name" value="ABC/ECF_trnsptr_transmembrane"/>
</dbReference>
<feature type="transmembrane region" description="Helical" evidence="6">
    <location>
        <begin position="231"/>
        <end position="250"/>
    </location>
</feature>
<dbReference type="EMBL" id="WHNX01000027">
    <property type="protein sequence ID" value="MPW26781.1"/>
    <property type="molecule type" value="Genomic_DNA"/>
</dbReference>
<dbReference type="PANTHER" id="PTHR34857">
    <property type="entry name" value="SLL0384 PROTEIN"/>
    <property type="match status" value="1"/>
</dbReference>
<dbReference type="AlphaFoldDB" id="A0A6A7KBW9"/>
<keyword evidence="4 6" id="KW-1133">Transmembrane helix</keyword>
<dbReference type="RefSeq" id="WP_152805727.1">
    <property type="nucleotide sequence ID" value="NZ_WHNX01000027.1"/>
</dbReference>
<dbReference type="GO" id="GO:0006824">
    <property type="term" value="P:cobalt ion transport"/>
    <property type="evidence" value="ECO:0007669"/>
    <property type="project" value="InterPro"/>
</dbReference>
<evidence type="ECO:0000313" key="7">
    <source>
        <dbReference type="EMBL" id="MPW26781.1"/>
    </source>
</evidence>
<feature type="transmembrane region" description="Helical" evidence="6">
    <location>
        <begin position="53"/>
        <end position="73"/>
    </location>
</feature>
<accession>A0A6A7KBW9</accession>
<feature type="transmembrane region" description="Helical" evidence="6">
    <location>
        <begin position="80"/>
        <end position="96"/>
    </location>
</feature>
<protein>
    <submittedName>
        <fullName evidence="7">Cobalt ECF transporter T component CbiQ</fullName>
    </submittedName>
</protein>
<name>A0A6A7KBW9_9FIRM</name>
<sequence>MANVSDSIYEIRYLDELSQKNSFIHKLHPLVKLIVSIFYIIITVSFGKYEILSLTPLTIYPIILFTLGDIKFFPILKRSFLVLPVVLGLGIFNPILDREPLLTFMNFAITGGWISYLSLIMKCFLTVLCALLLISTTGINNIAIALRSLLIPKIFVTQFLLTYRYISVLLEEIISIWTAYSLRAPEQKGISYKSWGPLLGQLLIRTYDRAQRIYNGMVLRGFSGEFYQDKIRFSLIDFCYLVIMIVFLLLTKLYNIPLILGNILTGV</sequence>
<dbReference type="NCBIfam" id="TIGR02454">
    <property type="entry name" value="ECF_T_CbiQ"/>
    <property type="match status" value="1"/>
</dbReference>
<reference evidence="7 8" key="1">
    <citation type="submission" date="2019-10" db="EMBL/GenBank/DDBJ databases">
        <title>Alkalibaculum tamaniensis sp.nov., a new alkaliphilic acetogen, isolated on methoxylated aromatics from a mud volcano.</title>
        <authorList>
            <person name="Khomyakova M.A."/>
            <person name="Merkel A.Y."/>
            <person name="Bonch-Osmolovskaya E.A."/>
            <person name="Slobodkin A.I."/>
        </authorList>
    </citation>
    <scope>NUCLEOTIDE SEQUENCE [LARGE SCALE GENOMIC DNA]</scope>
    <source>
        <strain evidence="7 8">M08DMB</strain>
    </source>
</reference>
<dbReference type="Pfam" id="PF02361">
    <property type="entry name" value="CbiQ"/>
    <property type="match status" value="1"/>
</dbReference>
<comment type="caution">
    <text evidence="7">The sequence shown here is derived from an EMBL/GenBank/DDBJ whole genome shotgun (WGS) entry which is preliminary data.</text>
</comment>
<dbReference type="PANTHER" id="PTHR34857:SF2">
    <property type="entry name" value="SLL0384 PROTEIN"/>
    <property type="match status" value="1"/>
</dbReference>
<gene>
    <name evidence="7" type="primary">cbiQ</name>
    <name evidence="7" type="ORF">GC105_13400</name>
</gene>
<keyword evidence="5 6" id="KW-0472">Membrane</keyword>
<evidence type="ECO:0000256" key="1">
    <source>
        <dbReference type="ARBA" id="ARBA00004651"/>
    </source>
</evidence>
<dbReference type="InterPro" id="IPR012809">
    <property type="entry name" value="ECF_CbiQ"/>
</dbReference>
<feature type="transmembrane region" description="Helical" evidence="6">
    <location>
        <begin position="30"/>
        <end position="47"/>
    </location>
</feature>
<dbReference type="CDD" id="cd16914">
    <property type="entry name" value="EcfT"/>
    <property type="match status" value="1"/>
</dbReference>
<evidence type="ECO:0000256" key="6">
    <source>
        <dbReference type="SAM" id="Phobius"/>
    </source>
</evidence>
<evidence type="ECO:0000256" key="2">
    <source>
        <dbReference type="ARBA" id="ARBA00022475"/>
    </source>
</evidence>
<proteinExistence type="predicted"/>
<evidence type="ECO:0000256" key="5">
    <source>
        <dbReference type="ARBA" id="ARBA00023136"/>
    </source>
</evidence>
<keyword evidence="2" id="KW-1003">Cell membrane</keyword>
<keyword evidence="3 6" id="KW-0812">Transmembrane</keyword>
<feature type="transmembrane region" description="Helical" evidence="6">
    <location>
        <begin position="116"/>
        <end position="134"/>
    </location>
</feature>
<keyword evidence="8" id="KW-1185">Reference proteome</keyword>
<dbReference type="InterPro" id="IPR051611">
    <property type="entry name" value="ECF_transporter_component"/>
</dbReference>
<comment type="subcellular location">
    <subcellularLocation>
        <location evidence="1">Cell membrane</location>
        <topology evidence="1">Multi-pass membrane protein</topology>
    </subcellularLocation>
</comment>
<evidence type="ECO:0000313" key="8">
    <source>
        <dbReference type="Proteomes" id="UP000440004"/>
    </source>
</evidence>
<dbReference type="GO" id="GO:0043190">
    <property type="term" value="C:ATP-binding cassette (ABC) transporter complex"/>
    <property type="evidence" value="ECO:0007669"/>
    <property type="project" value="InterPro"/>
</dbReference>
<evidence type="ECO:0000256" key="3">
    <source>
        <dbReference type="ARBA" id="ARBA00022692"/>
    </source>
</evidence>